<feature type="domain" description="EGF-like" evidence="2">
    <location>
        <begin position="235"/>
        <end position="271"/>
    </location>
</feature>
<dbReference type="OrthoDB" id="18487at2759"/>
<dbReference type="CDD" id="cd00064">
    <property type="entry name" value="FU"/>
    <property type="match status" value="1"/>
</dbReference>
<feature type="domain" description="EGF-like" evidence="2">
    <location>
        <begin position="554"/>
        <end position="586"/>
    </location>
</feature>
<dbReference type="SMART" id="SM01411">
    <property type="entry name" value="Ephrin_rec_like"/>
    <property type="match status" value="3"/>
</dbReference>
<dbReference type="SMART" id="SM00181">
    <property type="entry name" value="EGF"/>
    <property type="match status" value="6"/>
</dbReference>
<dbReference type="Gene3D" id="2.10.220.10">
    <property type="entry name" value="Hormone Receptor, Insulin-like Growth Factor Receptor 1, Chain A, domain 2"/>
    <property type="match status" value="2"/>
</dbReference>
<dbReference type="Proteomes" id="UP000018040">
    <property type="component" value="Unassembled WGS sequence"/>
</dbReference>
<feature type="non-terminal residue" evidence="3">
    <location>
        <position position="1"/>
    </location>
</feature>
<keyword evidence="1" id="KW-1133">Transmembrane helix</keyword>
<dbReference type="EMBL" id="AHHH01000062">
    <property type="protein sequence ID" value="ESU43038.1"/>
    <property type="molecule type" value="Genomic_DNA"/>
</dbReference>
<evidence type="ECO:0000313" key="3">
    <source>
        <dbReference type="EMBL" id="ESU43038.1"/>
    </source>
</evidence>
<dbReference type="SMART" id="SM00261">
    <property type="entry name" value="FU"/>
    <property type="match status" value="6"/>
</dbReference>
<dbReference type="VEuPathDB" id="GiardiaDB:GL50581_3480"/>
<protein>
    <submittedName>
        <fullName evidence="3">Variant-specific surface protein</fullName>
    </submittedName>
</protein>
<keyword evidence="1" id="KW-0812">Transmembrane</keyword>
<gene>
    <name evidence="3" type="ORF">GSB_153952</name>
</gene>
<evidence type="ECO:0000313" key="4">
    <source>
        <dbReference type="Proteomes" id="UP000018040"/>
    </source>
</evidence>
<dbReference type="InterPro" id="IPR009030">
    <property type="entry name" value="Growth_fac_rcpt_cys_sf"/>
</dbReference>
<feature type="domain" description="EGF-like" evidence="2">
    <location>
        <begin position="405"/>
        <end position="443"/>
    </location>
</feature>
<feature type="domain" description="EGF-like" evidence="2">
    <location>
        <begin position="445"/>
        <end position="484"/>
    </location>
</feature>
<evidence type="ECO:0000256" key="1">
    <source>
        <dbReference type="SAM" id="Phobius"/>
    </source>
</evidence>
<dbReference type="SUPFAM" id="SSF57184">
    <property type="entry name" value="Growth factor receptor domain"/>
    <property type="match status" value="3"/>
</dbReference>
<name>V6TVP3_GIAIN</name>
<dbReference type="PANTHER" id="PTHR23275:SF100">
    <property type="entry name" value="EGF-LIKE DOMAIN-CONTAINING PROTEIN"/>
    <property type="match status" value="1"/>
</dbReference>
<dbReference type="PANTHER" id="PTHR23275">
    <property type="entry name" value="CABRIOLET.-RELATED"/>
    <property type="match status" value="1"/>
</dbReference>
<keyword evidence="1" id="KW-0472">Membrane</keyword>
<proteinExistence type="predicted"/>
<feature type="transmembrane region" description="Helical" evidence="1">
    <location>
        <begin position="639"/>
        <end position="663"/>
    </location>
</feature>
<dbReference type="VEuPathDB" id="GiardiaDB:GL50581_3053"/>
<sequence>VTDVATDSCNRFCTRRSAGYVMFMDGYYDTHAAPGSGACREARDGACVMYKEEVRAEAREPRTGCQAQDTGGPETCHTCGAVIGGVSYCSQCNDSGADAAPTDGVCSVDNNECSAKADGRCTTCTGSSFMFKGGCYRTGQAPGQSMCKTAQDGVCTVVADGSKYFLPPTGEADNLHQSVIPCGDDSVVTVKDDKKYKGVANCLTCTAPVSGTANTPMAATCDKCADGYFGDTCTACHQSCRTCSAADENSCTACAEGTHFLGAASGKGKCVSCGDASGSTWKGVANCVKCNKPVNENTPAVCTECADNYYLKTDGATSCVAAGQCNNGFFSTTDSSNKKVCVKCSDKTSGGIDGCAKCSLTTSPAGAGATVTCTECTSNKLSPLGDVCLVACPASTYDSSNVCTPCHTSCSSCFDAASTSCIACYPGSVLNRTTDSSTAGTCIPECTGRYAENCEKDMCTAVLGGSRYCSKCKSGFVPVDGLCVSATTRALTGCISKGDGTCSACTDKYFLESGGCYQAAAYPGSTLCSQAASGKCTNCANGQTADQQTGSCPVCPAGCSKCSGSSGSETCSECLVGYYKSGTSCVKCSENSNGITGIPNCVSCAAPTGSGPITCYVTQTPTVDPTDPSVNKGGLSRGAIAGISVAVIAVVGGLVGFLCWWFVCRGKA</sequence>
<feature type="domain" description="EGF-like" evidence="2">
    <location>
        <begin position="272"/>
        <end position="320"/>
    </location>
</feature>
<feature type="domain" description="EGF-like" evidence="2">
    <location>
        <begin position="181"/>
        <end position="234"/>
    </location>
</feature>
<accession>V6TVP3</accession>
<dbReference type="VEuPathDB" id="GiardiaDB:QR46_4893"/>
<reference evidence="3 4" key="2">
    <citation type="journal article" date="2013" name="Genome Biol. Evol.">
        <title>Genome sequencing of Giardia lamblia genotypes A2 and B isolates (DH and GS) and comparative analysis with the genomes of genotypes A1 and E (WB and Pig).</title>
        <authorList>
            <person name="Adam R.D."/>
            <person name="Dahlstrom E.W."/>
            <person name="Martens C.A."/>
            <person name="Bruno D.P."/>
            <person name="Barbian K.D."/>
            <person name="Ricklefs S.M."/>
            <person name="Hernandez M.M."/>
            <person name="Narla N.P."/>
            <person name="Patel R.B."/>
            <person name="Porcella S.F."/>
            <person name="Nash T.E."/>
        </authorList>
    </citation>
    <scope>NUCLEOTIDE SEQUENCE [LARGE SCALE GENOMIC DNA]</scope>
    <source>
        <strain evidence="3 4">GS</strain>
    </source>
</reference>
<dbReference type="InterPro" id="IPR000742">
    <property type="entry name" value="EGF"/>
</dbReference>
<dbReference type="InterPro" id="IPR005127">
    <property type="entry name" value="Giardia_VSP"/>
</dbReference>
<comment type="caution">
    <text evidence="3">The sequence shown here is derived from an EMBL/GenBank/DDBJ whole genome shotgun (WGS) entry which is preliminary data.</text>
</comment>
<dbReference type="VEuPathDB" id="GiardiaDB:GL50803_00101380"/>
<dbReference type="VEuPathDB" id="GiardiaDB:DHA2_150414"/>
<dbReference type="Pfam" id="PF03302">
    <property type="entry name" value="VSP"/>
    <property type="match status" value="2"/>
</dbReference>
<dbReference type="InterPro" id="IPR006212">
    <property type="entry name" value="Furin_repeat"/>
</dbReference>
<reference evidence="4" key="1">
    <citation type="submission" date="2012-02" db="EMBL/GenBank/DDBJ databases">
        <title>Genome sequencing of Giardia lamblia Genotypes A2 and B isolates (DH and GS) and comparative analysis with the genomes of Genotypes A1 and E (WB and Pig).</title>
        <authorList>
            <person name="Adam R."/>
            <person name="Dahlstrom E."/>
            <person name="Martens C."/>
            <person name="Bruno D."/>
            <person name="Barbian K."/>
            <person name="Porcella S.F."/>
            <person name="Nash T."/>
        </authorList>
    </citation>
    <scope>NUCLEOTIDE SEQUENCE</scope>
    <source>
        <strain evidence="4">GS</strain>
    </source>
</reference>
<organism evidence="3 4">
    <name type="scientific">Giardia intestinalis</name>
    <name type="common">Giardia lamblia</name>
    <dbReference type="NCBI Taxonomy" id="5741"/>
    <lineage>
        <taxon>Eukaryota</taxon>
        <taxon>Metamonada</taxon>
        <taxon>Diplomonadida</taxon>
        <taxon>Hexamitidae</taxon>
        <taxon>Giardiinae</taxon>
        <taxon>Giardia</taxon>
    </lineage>
</organism>
<evidence type="ECO:0000259" key="2">
    <source>
        <dbReference type="SMART" id="SM00181"/>
    </source>
</evidence>
<dbReference type="InterPro" id="IPR052798">
    <property type="entry name" value="Giardia_VSA"/>
</dbReference>
<dbReference type="AlphaFoldDB" id="V6TVP3"/>